<dbReference type="AlphaFoldDB" id="A0A158PPI9"/>
<feature type="active site" evidence="10">
    <location>
        <position position="296"/>
    </location>
</feature>
<keyword evidence="6" id="KW-0064">Aspartyl protease</keyword>
<feature type="chain" id="PRO_5043135170" evidence="12">
    <location>
        <begin position="24"/>
        <end position="411"/>
    </location>
</feature>
<proteinExistence type="inferred from homology"/>
<dbReference type="CDD" id="cd05471">
    <property type="entry name" value="pepsin_like"/>
    <property type="match status" value="1"/>
</dbReference>
<dbReference type="Proteomes" id="UP000267096">
    <property type="component" value="Unassembled WGS sequence"/>
</dbReference>
<protein>
    <submittedName>
        <fullName evidence="16">Peptidase A1 domain-containing protein</fullName>
    </submittedName>
</protein>
<evidence type="ECO:0000259" key="13">
    <source>
        <dbReference type="PROSITE" id="PS51767"/>
    </source>
</evidence>
<dbReference type="FunFam" id="2.40.70.10:FF:000058">
    <property type="entry name" value="ASpartyl Protease"/>
    <property type="match status" value="1"/>
</dbReference>
<dbReference type="Pfam" id="PF00026">
    <property type="entry name" value="Asp"/>
    <property type="match status" value="1"/>
</dbReference>
<dbReference type="WBParaSite" id="ASIM_0001479201-mRNA-1">
    <property type="protein sequence ID" value="ASIM_0001479201-mRNA-1"/>
    <property type="gene ID" value="ASIM_0001479201"/>
</dbReference>
<evidence type="ECO:0000256" key="1">
    <source>
        <dbReference type="ARBA" id="ARBA00004613"/>
    </source>
</evidence>
<dbReference type="PROSITE" id="PS51767">
    <property type="entry name" value="PEPTIDASE_A1"/>
    <property type="match status" value="1"/>
</dbReference>
<evidence type="ECO:0000256" key="7">
    <source>
        <dbReference type="ARBA" id="ARBA00022801"/>
    </source>
</evidence>
<evidence type="ECO:0000256" key="4">
    <source>
        <dbReference type="ARBA" id="ARBA00022670"/>
    </source>
</evidence>
<keyword evidence="9" id="KW-0325">Glycoprotein</keyword>
<reference evidence="14 15" key="2">
    <citation type="submission" date="2018-11" db="EMBL/GenBank/DDBJ databases">
        <authorList>
            <consortium name="Pathogen Informatics"/>
        </authorList>
    </citation>
    <scope>NUCLEOTIDE SEQUENCE [LARGE SCALE GENOMIC DNA]</scope>
</reference>
<accession>A0A158PPI9</accession>
<keyword evidence="3" id="KW-0964">Secreted</keyword>
<gene>
    <name evidence="14" type="ORF">ASIM_LOCUS14202</name>
</gene>
<keyword evidence="15" id="KW-1185">Reference proteome</keyword>
<evidence type="ECO:0000313" key="14">
    <source>
        <dbReference type="EMBL" id="VDK51745.1"/>
    </source>
</evidence>
<dbReference type="GO" id="GO:0004190">
    <property type="term" value="F:aspartic-type endopeptidase activity"/>
    <property type="evidence" value="ECO:0007669"/>
    <property type="project" value="UniProtKB-KW"/>
</dbReference>
<dbReference type="SUPFAM" id="SSF50630">
    <property type="entry name" value="Acid proteases"/>
    <property type="match status" value="1"/>
</dbReference>
<keyword evidence="8 11" id="KW-1015">Disulfide bond</keyword>
<dbReference type="Gene3D" id="2.40.70.10">
    <property type="entry name" value="Acid Proteases"/>
    <property type="match status" value="2"/>
</dbReference>
<dbReference type="EMBL" id="UYRR01031657">
    <property type="protein sequence ID" value="VDK51745.1"/>
    <property type="molecule type" value="Genomic_DNA"/>
</dbReference>
<comment type="subcellular location">
    <subcellularLocation>
        <location evidence="1">Secreted</location>
    </subcellularLocation>
</comment>
<feature type="signal peptide" evidence="12">
    <location>
        <begin position="1"/>
        <end position="23"/>
    </location>
</feature>
<dbReference type="GO" id="GO:0005576">
    <property type="term" value="C:extracellular region"/>
    <property type="evidence" value="ECO:0007669"/>
    <property type="project" value="UniProtKB-SubCell"/>
</dbReference>
<reference evidence="16" key="1">
    <citation type="submission" date="2016-04" db="UniProtKB">
        <authorList>
            <consortium name="WormBaseParasite"/>
        </authorList>
    </citation>
    <scope>IDENTIFICATION</scope>
</reference>
<evidence type="ECO:0000256" key="3">
    <source>
        <dbReference type="ARBA" id="ARBA00022525"/>
    </source>
</evidence>
<evidence type="ECO:0000256" key="8">
    <source>
        <dbReference type="ARBA" id="ARBA00023157"/>
    </source>
</evidence>
<dbReference type="OrthoDB" id="5839471at2759"/>
<keyword evidence="5 12" id="KW-0732">Signal</keyword>
<evidence type="ECO:0000256" key="9">
    <source>
        <dbReference type="ARBA" id="ARBA00023180"/>
    </source>
</evidence>
<feature type="active site" evidence="10">
    <location>
        <position position="73"/>
    </location>
</feature>
<evidence type="ECO:0000313" key="15">
    <source>
        <dbReference type="Proteomes" id="UP000267096"/>
    </source>
</evidence>
<evidence type="ECO:0000256" key="2">
    <source>
        <dbReference type="ARBA" id="ARBA00007447"/>
    </source>
</evidence>
<dbReference type="PANTHER" id="PTHR47966">
    <property type="entry name" value="BETA-SITE APP-CLEAVING ENZYME, ISOFORM A-RELATED"/>
    <property type="match status" value="1"/>
</dbReference>
<dbReference type="GO" id="GO:0006508">
    <property type="term" value="P:proteolysis"/>
    <property type="evidence" value="ECO:0007669"/>
    <property type="project" value="UniProtKB-KW"/>
</dbReference>
<dbReference type="PANTHER" id="PTHR47966:SF44">
    <property type="entry name" value="PEPTIDASE A1 DOMAIN-CONTAINING PROTEIN"/>
    <property type="match status" value="1"/>
</dbReference>
<dbReference type="GO" id="GO:0005764">
    <property type="term" value="C:lysosome"/>
    <property type="evidence" value="ECO:0007669"/>
    <property type="project" value="TreeGrafter"/>
</dbReference>
<dbReference type="InterPro" id="IPR033121">
    <property type="entry name" value="PEPTIDASE_A1"/>
</dbReference>
<evidence type="ECO:0000256" key="12">
    <source>
        <dbReference type="SAM" id="SignalP"/>
    </source>
</evidence>
<evidence type="ECO:0000256" key="6">
    <source>
        <dbReference type="ARBA" id="ARBA00022750"/>
    </source>
</evidence>
<sequence length="411" mass="45664">MLRSELSLLVLVAFGFVFWYVDAAVHQMPLMKQTSQRVKMMREGRWVYRYTDFEFFGVITIGTPEQKFLVALDTSSSILWVPDSTCGTPLCDSSKEWSSQCMLDQSNVIICNTIELWQSSEVCKIKQNFNSSASETYESVGGNWTIQNGIIDAAGLFGKDVVRFGKKGGSQLVVANTTFGQASAISDSFEYYEAGGILGLGFQSTAFGEVLPPLNNAWDQRLLDKRVFTVWLHPMNSGINYGPAGIFTYGGVDSHNCEGNVVYQPLSSDAHWQFTMKSISFGTYRSNATSYEVLSDTGSSYIEGPFVMINSIAKKLGATYDPTYDLFFSNCSGFTKNIKIEIGDHTYEIEPTNYILQGTEGICMLMLHPIDGMGLGPQVFLGTPFIRQYCHIYDVDNKQIGFSKAKIPVSD</sequence>
<feature type="domain" description="Peptidase A1" evidence="13">
    <location>
        <begin position="55"/>
        <end position="403"/>
    </location>
</feature>
<dbReference type="InterPro" id="IPR001461">
    <property type="entry name" value="Aspartic_peptidase_A1"/>
</dbReference>
<comment type="similarity">
    <text evidence="2">Belongs to the peptidase A1 family.</text>
</comment>
<dbReference type="PRINTS" id="PR00792">
    <property type="entry name" value="PEPSIN"/>
</dbReference>
<keyword evidence="7" id="KW-0378">Hydrolase</keyword>
<name>A0A158PPI9_ANISI</name>
<organism evidence="16">
    <name type="scientific">Anisakis simplex</name>
    <name type="common">Herring worm</name>
    <dbReference type="NCBI Taxonomy" id="6269"/>
    <lineage>
        <taxon>Eukaryota</taxon>
        <taxon>Metazoa</taxon>
        <taxon>Ecdysozoa</taxon>
        <taxon>Nematoda</taxon>
        <taxon>Chromadorea</taxon>
        <taxon>Rhabditida</taxon>
        <taxon>Spirurina</taxon>
        <taxon>Ascaridomorpha</taxon>
        <taxon>Ascaridoidea</taxon>
        <taxon>Anisakidae</taxon>
        <taxon>Anisakis</taxon>
        <taxon>Anisakis simplex complex</taxon>
    </lineage>
</organism>
<dbReference type="InterPro" id="IPR021109">
    <property type="entry name" value="Peptidase_aspartic_dom_sf"/>
</dbReference>
<evidence type="ECO:0000256" key="5">
    <source>
        <dbReference type="ARBA" id="ARBA00022729"/>
    </source>
</evidence>
<evidence type="ECO:0000256" key="10">
    <source>
        <dbReference type="PIRSR" id="PIRSR601461-1"/>
    </source>
</evidence>
<dbReference type="InterPro" id="IPR034164">
    <property type="entry name" value="Pepsin-like_dom"/>
</dbReference>
<feature type="disulfide bond" evidence="11">
    <location>
        <begin position="86"/>
        <end position="123"/>
    </location>
</feature>
<evidence type="ECO:0000313" key="16">
    <source>
        <dbReference type="WBParaSite" id="ASIM_0001479201-mRNA-1"/>
    </source>
</evidence>
<evidence type="ECO:0000256" key="11">
    <source>
        <dbReference type="PIRSR" id="PIRSR601461-2"/>
    </source>
</evidence>
<keyword evidence="4" id="KW-0645">Protease</keyword>